<organism evidence="3 4">
    <name type="scientific">Helicobacter fennelliae</name>
    <dbReference type="NCBI Taxonomy" id="215"/>
    <lineage>
        <taxon>Bacteria</taxon>
        <taxon>Pseudomonadati</taxon>
        <taxon>Campylobacterota</taxon>
        <taxon>Epsilonproteobacteria</taxon>
        <taxon>Campylobacterales</taxon>
        <taxon>Helicobacteraceae</taxon>
        <taxon>Helicobacter</taxon>
    </lineage>
</organism>
<accession>A0A2X3DK09</accession>
<dbReference type="EMBL" id="UAWL01000006">
    <property type="protein sequence ID" value="SQB98610.1"/>
    <property type="molecule type" value="Genomic_DNA"/>
</dbReference>
<proteinExistence type="predicted"/>
<evidence type="ECO:0000313" key="4">
    <source>
        <dbReference type="Proteomes" id="UP000250166"/>
    </source>
</evidence>
<feature type="chain" id="PRO_5015926003" evidence="2">
    <location>
        <begin position="22"/>
        <end position="253"/>
    </location>
</feature>
<evidence type="ECO:0000256" key="1">
    <source>
        <dbReference type="SAM" id="MobiDB-lite"/>
    </source>
</evidence>
<keyword evidence="2" id="KW-0732">Signal</keyword>
<name>A0A2X3DK09_9HELI</name>
<evidence type="ECO:0000313" key="3">
    <source>
        <dbReference type="EMBL" id="SQB98610.1"/>
    </source>
</evidence>
<reference evidence="3 4" key="1">
    <citation type="submission" date="2018-06" db="EMBL/GenBank/DDBJ databases">
        <authorList>
            <consortium name="Pathogen Informatics"/>
            <person name="Doyle S."/>
        </authorList>
    </citation>
    <scope>NUCLEOTIDE SEQUENCE [LARGE SCALE GENOMIC DNA]</scope>
    <source>
        <strain evidence="3 4">NCTC13102</strain>
    </source>
</reference>
<dbReference type="Proteomes" id="UP000250166">
    <property type="component" value="Unassembled WGS sequence"/>
</dbReference>
<dbReference type="RefSeq" id="WP_023949450.1">
    <property type="nucleotide sequence ID" value="NZ_JAERIV010000004.1"/>
</dbReference>
<feature type="signal peptide" evidence="2">
    <location>
        <begin position="1"/>
        <end position="21"/>
    </location>
</feature>
<dbReference type="AlphaFoldDB" id="A0A2X3DK09"/>
<evidence type="ECO:0000256" key="2">
    <source>
        <dbReference type="SAM" id="SignalP"/>
    </source>
</evidence>
<dbReference type="Pfam" id="PF01856">
    <property type="entry name" value="HP_OMP"/>
    <property type="match status" value="1"/>
</dbReference>
<gene>
    <name evidence="3" type="ORF">NCTC13102_01074</name>
</gene>
<feature type="region of interest" description="Disordered" evidence="1">
    <location>
        <begin position="28"/>
        <end position="50"/>
    </location>
</feature>
<protein>
    <submittedName>
        <fullName evidence="3">Membrane protein</fullName>
    </submittedName>
</protein>
<sequence>MCFKHIWLIIFSCSISIALHADTTSSAQKQDRAQKWSQDNSTEPDEFNEPNKQKELYLLKGQYHYQVLAQQEQNKENTERSGVFVGVHIGTMSIDINKGSSLTTDGKLPQSIHPVAFGLSGGYMHFINNSSIGLRAYGQYLGAFSFAADIQDSVNSHLLSFNLDVAGDLAIGYEKGYFVGMYMGVGAGALFYNQHSTSEKIEDIVVGSVINLGLSATLKYHHRFELGVKFPPSVFYSNYSLSTIYLAGYQYVF</sequence>
<dbReference type="InterPro" id="IPR002718">
    <property type="entry name" value="OMP_Helicobacter"/>
</dbReference>